<dbReference type="GO" id="GO:0005765">
    <property type="term" value="C:lysosomal membrane"/>
    <property type="evidence" value="ECO:0007669"/>
    <property type="project" value="TreeGrafter"/>
</dbReference>
<comment type="caution">
    <text evidence="2">The sequence shown here is derived from an EMBL/GenBank/DDBJ whole genome shotgun (WGS) entry which is preliminary data.</text>
</comment>
<accession>A0A6A5CEQ0</accession>
<dbReference type="VEuPathDB" id="AmoebaDB:NfTy_025810"/>
<dbReference type="GeneID" id="68107321"/>
<proteinExistence type="predicted"/>
<evidence type="ECO:0000313" key="2">
    <source>
        <dbReference type="EMBL" id="KAF0985064.1"/>
    </source>
</evidence>
<dbReference type="EMBL" id="VFQX01000001">
    <property type="protein sequence ID" value="KAF0985064.1"/>
    <property type="molecule type" value="Genomic_DNA"/>
</dbReference>
<dbReference type="GO" id="GO:0035658">
    <property type="term" value="C:Mon1-Ccz1 complex"/>
    <property type="evidence" value="ECO:0007669"/>
    <property type="project" value="InterPro"/>
</dbReference>
<dbReference type="VEuPathDB" id="AmoebaDB:FDP41_000103"/>
<protein>
    <recommendedName>
        <fullName evidence="1">Mic1 domain-containing protein</fullName>
    </recommendedName>
</protein>
<dbReference type="VEuPathDB" id="AmoebaDB:NF0011070"/>
<sequence>MKINDFVLASPPNSNKSLHAAALASESSSISSSSSTNEAEQNIPDQVNTATDYVQSSGSLQHYLFLSNPICNIQLNNIPDNFGGVSASFTTEDNRLSFNETNREVAIFNSKKFMLIPLVRGETIAKRLPSLVDLKGIVPSAAKASIKRTFIAVQYDSRRLVVFSVVSSDVSKPQSSEYFTHYDLMEKKTRPNVILNFFWVTDNCLLVVSSYSIDIIWVKEYHKPVKILKTVNENVRFCKFSPNDNLLVVAIEGKNTGLYPYIVTLNGQLNKLPKVELPESKDQPLQENETFLVSMYGRCCLVCVSSANYEIHIYKYKSQNTQAFVKQRIFNIFSGSNIAVNVVDSLLIVHNLDEKSSVAYDVFTKQDSPISPPLSISPHSLPKSLLGDSVENACERLYKAQSWTYWLPNYIYDKELGFIFELKLSISHMPINIRNRKDAIKFLFRRVNSKPILINALRQVIESKNEDIKNVSEILELVNKYYWNQLVKLETEKQEKFSERLKKIASNNKTKIDLIDINVLAEIEEEEQTQEATASSYPIVEQSDMYKYIFLPIDECGSMSSMELVTVIIEYIRGLKKGNIPVHYFIQKLLIELLVKSNNYSMLHQLVQFKVIGDSKLTALQMLHISEKYKPAYEISLDMLKRLGEFDLLCEILLSRRDIKRALDLMLEQCEMHSFKIPYNRLFETALTLNEPTLFYNTYEILQRINLKQRKSPNFIVEDKCKEYEELFQKQFVIRN</sequence>
<dbReference type="InterPro" id="IPR040371">
    <property type="entry name" value="RMC1"/>
</dbReference>
<gene>
    <name evidence="2" type="ORF">FDP41_000103</name>
</gene>
<dbReference type="SUPFAM" id="SSF82171">
    <property type="entry name" value="DPP6 N-terminal domain-like"/>
    <property type="match status" value="1"/>
</dbReference>
<organism evidence="2 3">
    <name type="scientific">Naegleria fowleri</name>
    <name type="common">Brain eating amoeba</name>
    <dbReference type="NCBI Taxonomy" id="5763"/>
    <lineage>
        <taxon>Eukaryota</taxon>
        <taxon>Discoba</taxon>
        <taxon>Heterolobosea</taxon>
        <taxon>Tetramitia</taxon>
        <taxon>Eutetramitia</taxon>
        <taxon>Vahlkampfiidae</taxon>
        <taxon>Naegleria</taxon>
    </lineage>
</organism>
<reference evidence="2 3" key="1">
    <citation type="journal article" date="2019" name="Sci. Rep.">
        <title>Nanopore sequencing improves the draft genome of the human pathogenic amoeba Naegleria fowleri.</title>
        <authorList>
            <person name="Liechti N."/>
            <person name="Schurch N."/>
            <person name="Bruggmann R."/>
            <person name="Wittwer M."/>
        </authorList>
    </citation>
    <scope>NUCLEOTIDE SEQUENCE [LARGE SCALE GENOMIC DNA]</scope>
    <source>
        <strain evidence="2 3">ATCC 30894</strain>
    </source>
</reference>
<dbReference type="Pfam" id="PF07035">
    <property type="entry name" value="RMC1_C"/>
    <property type="match status" value="1"/>
</dbReference>
<evidence type="ECO:0000259" key="1">
    <source>
        <dbReference type="Pfam" id="PF07035"/>
    </source>
</evidence>
<dbReference type="OMA" id="VWVHNRE"/>
<evidence type="ECO:0000313" key="3">
    <source>
        <dbReference type="Proteomes" id="UP000444721"/>
    </source>
</evidence>
<dbReference type="GO" id="GO:0031902">
    <property type="term" value="C:late endosome membrane"/>
    <property type="evidence" value="ECO:0007669"/>
    <property type="project" value="TreeGrafter"/>
</dbReference>
<feature type="domain" description="Mic1" evidence="1">
    <location>
        <begin position="446"/>
        <end position="715"/>
    </location>
</feature>
<dbReference type="Proteomes" id="UP000444721">
    <property type="component" value="Unassembled WGS sequence"/>
</dbReference>
<dbReference type="PANTHER" id="PTHR12897">
    <property type="entry name" value="COLON CANCER-ASSOCIATED PROTEIN MIC1"/>
    <property type="match status" value="1"/>
</dbReference>
<keyword evidence="3" id="KW-1185">Reference proteome</keyword>
<dbReference type="RefSeq" id="XP_044569777.1">
    <property type="nucleotide sequence ID" value="XM_044700582.1"/>
</dbReference>
<dbReference type="AlphaFoldDB" id="A0A6A5CEQ0"/>
<dbReference type="GO" id="GO:0010506">
    <property type="term" value="P:regulation of autophagy"/>
    <property type="evidence" value="ECO:0007669"/>
    <property type="project" value="InterPro"/>
</dbReference>
<dbReference type="OrthoDB" id="26384at2759"/>
<name>A0A6A5CEQ0_NAEFO</name>
<dbReference type="InterPro" id="IPR009755">
    <property type="entry name" value="RMC1_C"/>
</dbReference>
<dbReference type="PANTHER" id="PTHR12897:SF4">
    <property type="entry name" value="REGULATOR OF MON1-CCZ1 COMPLEX"/>
    <property type="match status" value="1"/>
</dbReference>